<gene>
    <name evidence="1" type="ORF">B0H16DRAFT_802651</name>
</gene>
<comment type="caution">
    <text evidence="1">The sequence shown here is derived from an EMBL/GenBank/DDBJ whole genome shotgun (WGS) entry which is preliminary data.</text>
</comment>
<keyword evidence="2" id="KW-1185">Reference proteome</keyword>
<dbReference type="Proteomes" id="UP001215598">
    <property type="component" value="Unassembled WGS sequence"/>
</dbReference>
<sequence length="500" mass="56136">MALFEYHPPQASVRHRLRYNILPTETERKDITESISTAQHRLSTIRVIGLGTPQNALEEQALSDYISEYSSLIAPIRRLNLDVLSILFLDPDIHQEVKIGRRTLTLVRNPYNPLVLASVSYHWRSVIMETPELWSRIRVRSWLGQSGLDHLQRCVRNSKDFPLSLVLDLATGVHDMRIMNEVMLCAERWRVLDVSIKTGERIHFLDPARGRLRDLQKICFNFEGSDGSTPEAPFDGFMGAPKLRSVKIVAPRSIQCIPPLPFHQITNVSFAEMDDRMCADALTLFTSARHVEFSTNGLIAPPPIPPPQPRLHATVTIVTIDGPQQREPMYILHHLITPNLEQLNVSNCMAWHPQSISIFLTRSASPLRQLSLSNVRLRAGELLALLRATPTLEVLELRDLLPNSITNTLVVPLTPAASNTNLLLPALKRVVIVGTYLFTTEALLCMLEGRAATLTAVDVVLATREVGPVERARFVASRTASTEILRLVCLDEKRSLVSVR</sequence>
<accession>A0AAD7K5U0</accession>
<dbReference type="EMBL" id="JARKIB010000006">
    <property type="protein sequence ID" value="KAJ7779022.1"/>
    <property type="molecule type" value="Genomic_DNA"/>
</dbReference>
<evidence type="ECO:0008006" key="3">
    <source>
        <dbReference type="Google" id="ProtNLM"/>
    </source>
</evidence>
<dbReference type="SUPFAM" id="SSF52047">
    <property type="entry name" value="RNI-like"/>
    <property type="match status" value="1"/>
</dbReference>
<evidence type="ECO:0000313" key="2">
    <source>
        <dbReference type="Proteomes" id="UP001215598"/>
    </source>
</evidence>
<proteinExistence type="predicted"/>
<name>A0AAD7K5U0_9AGAR</name>
<reference evidence="1" key="1">
    <citation type="submission" date="2023-03" db="EMBL/GenBank/DDBJ databases">
        <title>Massive genome expansion in bonnet fungi (Mycena s.s.) driven by repeated elements and novel gene families across ecological guilds.</title>
        <authorList>
            <consortium name="Lawrence Berkeley National Laboratory"/>
            <person name="Harder C.B."/>
            <person name="Miyauchi S."/>
            <person name="Viragh M."/>
            <person name="Kuo A."/>
            <person name="Thoen E."/>
            <person name="Andreopoulos B."/>
            <person name="Lu D."/>
            <person name="Skrede I."/>
            <person name="Drula E."/>
            <person name="Henrissat B."/>
            <person name="Morin E."/>
            <person name="Kohler A."/>
            <person name="Barry K."/>
            <person name="LaButti K."/>
            <person name="Morin E."/>
            <person name="Salamov A."/>
            <person name="Lipzen A."/>
            <person name="Mereny Z."/>
            <person name="Hegedus B."/>
            <person name="Baldrian P."/>
            <person name="Stursova M."/>
            <person name="Weitz H."/>
            <person name="Taylor A."/>
            <person name="Grigoriev I.V."/>
            <person name="Nagy L.G."/>
            <person name="Martin F."/>
            <person name="Kauserud H."/>
        </authorList>
    </citation>
    <scope>NUCLEOTIDE SEQUENCE</scope>
    <source>
        <strain evidence="1">CBHHK182m</strain>
    </source>
</reference>
<dbReference type="Gene3D" id="3.80.10.10">
    <property type="entry name" value="Ribonuclease Inhibitor"/>
    <property type="match status" value="1"/>
</dbReference>
<organism evidence="1 2">
    <name type="scientific">Mycena metata</name>
    <dbReference type="NCBI Taxonomy" id="1033252"/>
    <lineage>
        <taxon>Eukaryota</taxon>
        <taxon>Fungi</taxon>
        <taxon>Dikarya</taxon>
        <taxon>Basidiomycota</taxon>
        <taxon>Agaricomycotina</taxon>
        <taxon>Agaricomycetes</taxon>
        <taxon>Agaricomycetidae</taxon>
        <taxon>Agaricales</taxon>
        <taxon>Marasmiineae</taxon>
        <taxon>Mycenaceae</taxon>
        <taxon>Mycena</taxon>
    </lineage>
</organism>
<dbReference type="AlphaFoldDB" id="A0AAD7K5U0"/>
<dbReference type="InterPro" id="IPR032675">
    <property type="entry name" value="LRR_dom_sf"/>
</dbReference>
<evidence type="ECO:0000313" key="1">
    <source>
        <dbReference type="EMBL" id="KAJ7779022.1"/>
    </source>
</evidence>
<protein>
    <recommendedName>
        <fullName evidence="3">F-box domain-containing protein</fullName>
    </recommendedName>
</protein>